<keyword evidence="3" id="KW-1185">Reference proteome</keyword>
<feature type="non-terminal residue" evidence="2">
    <location>
        <position position="1"/>
    </location>
</feature>
<organism evidence="2 3">
    <name type="scientific">Clonorchis sinensis</name>
    <name type="common">Chinese liver fluke</name>
    <dbReference type="NCBI Taxonomy" id="79923"/>
    <lineage>
        <taxon>Eukaryota</taxon>
        <taxon>Metazoa</taxon>
        <taxon>Spiralia</taxon>
        <taxon>Lophotrochozoa</taxon>
        <taxon>Platyhelminthes</taxon>
        <taxon>Trematoda</taxon>
        <taxon>Digenea</taxon>
        <taxon>Opisthorchiida</taxon>
        <taxon>Opisthorchiata</taxon>
        <taxon>Opisthorchiidae</taxon>
        <taxon>Clonorchis</taxon>
    </lineage>
</organism>
<evidence type="ECO:0000313" key="2">
    <source>
        <dbReference type="EMBL" id="GAA57657.1"/>
    </source>
</evidence>
<proteinExistence type="predicted"/>
<dbReference type="Proteomes" id="UP000008909">
    <property type="component" value="Unassembled WGS sequence"/>
</dbReference>
<sequence length="197" mass="21877">PLRQCLYATLIIRPQLCYPNLTAHYTRNCVRCRLLLLPIVNARPVFTRADKNGVMRRTLECLQNASVQIVSDENLVELEYADDILVIFKEKVQVFSGEVSIVIPSSGGVPQTVVDHIIETCHSGLRVLSQFAEDVQSVGHNLDGIFKERSDVGTIEYLDVHASNTGEGERQLLNDKNKTDPGNLGKSLAPAYQFANP</sequence>
<evidence type="ECO:0000313" key="3">
    <source>
        <dbReference type="Proteomes" id="UP000008909"/>
    </source>
</evidence>
<evidence type="ECO:0000256" key="1">
    <source>
        <dbReference type="SAM" id="MobiDB-lite"/>
    </source>
</evidence>
<gene>
    <name evidence="2" type="ORF">CLF_113031</name>
</gene>
<reference evidence="2" key="1">
    <citation type="journal article" date="2011" name="Genome Biol.">
        <title>The draft genome of the carcinogenic human liver fluke Clonorchis sinensis.</title>
        <authorList>
            <person name="Wang X."/>
            <person name="Chen W."/>
            <person name="Huang Y."/>
            <person name="Sun J."/>
            <person name="Men J."/>
            <person name="Liu H."/>
            <person name="Luo F."/>
            <person name="Guo L."/>
            <person name="Lv X."/>
            <person name="Deng C."/>
            <person name="Zhou C."/>
            <person name="Fan Y."/>
            <person name="Li X."/>
            <person name="Huang L."/>
            <person name="Hu Y."/>
            <person name="Liang C."/>
            <person name="Hu X."/>
            <person name="Xu J."/>
            <person name="Yu X."/>
        </authorList>
    </citation>
    <scope>NUCLEOTIDE SEQUENCE [LARGE SCALE GENOMIC DNA]</scope>
    <source>
        <strain evidence="2">Henan</strain>
    </source>
</reference>
<protein>
    <submittedName>
        <fullName evidence="2">Uncharacterized protein</fullName>
    </submittedName>
</protein>
<reference key="2">
    <citation type="submission" date="2011-10" db="EMBL/GenBank/DDBJ databases">
        <title>The genome and transcriptome sequence of Clonorchis sinensis provide insights into the carcinogenic liver fluke.</title>
        <authorList>
            <person name="Wang X."/>
            <person name="Huang Y."/>
            <person name="Chen W."/>
            <person name="Liu H."/>
            <person name="Guo L."/>
            <person name="Chen Y."/>
            <person name="Luo F."/>
            <person name="Zhou W."/>
            <person name="Sun J."/>
            <person name="Mao Q."/>
            <person name="Liang P."/>
            <person name="Zhou C."/>
            <person name="Tian Y."/>
            <person name="Men J."/>
            <person name="Lv X."/>
            <person name="Huang L."/>
            <person name="Zhou J."/>
            <person name="Hu Y."/>
            <person name="Li R."/>
            <person name="Zhang F."/>
            <person name="Lei H."/>
            <person name="Li X."/>
            <person name="Hu X."/>
            <person name="Liang C."/>
            <person name="Xu J."/>
            <person name="Wu Z."/>
            <person name="Yu X."/>
        </authorList>
    </citation>
    <scope>NUCLEOTIDE SEQUENCE</scope>
    <source>
        <strain>Henan</strain>
    </source>
</reference>
<name>G7YXH7_CLOSI</name>
<accession>G7YXH7</accession>
<feature type="compositionally biased region" description="Basic and acidic residues" evidence="1">
    <location>
        <begin position="167"/>
        <end position="179"/>
    </location>
</feature>
<dbReference type="EMBL" id="DF144929">
    <property type="protein sequence ID" value="GAA57657.1"/>
    <property type="molecule type" value="Genomic_DNA"/>
</dbReference>
<dbReference type="AlphaFoldDB" id="G7YXH7"/>
<feature type="region of interest" description="Disordered" evidence="1">
    <location>
        <begin position="166"/>
        <end position="189"/>
    </location>
</feature>